<dbReference type="OrthoDB" id="10461361at2759"/>
<dbReference type="Proteomes" id="UP000887013">
    <property type="component" value="Unassembled WGS sequence"/>
</dbReference>
<name>A0A8X6Q8J4_NEPPI</name>
<proteinExistence type="predicted"/>
<accession>A0A8X6Q8J4</accession>
<evidence type="ECO:0000313" key="1">
    <source>
        <dbReference type="EMBL" id="GFU05165.1"/>
    </source>
</evidence>
<evidence type="ECO:0000313" key="2">
    <source>
        <dbReference type="Proteomes" id="UP000887013"/>
    </source>
</evidence>
<reference evidence="1" key="1">
    <citation type="submission" date="2020-08" db="EMBL/GenBank/DDBJ databases">
        <title>Multicomponent nature underlies the extraordinary mechanical properties of spider dragline silk.</title>
        <authorList>
            <person name="Kono N."/>
            <person name="Nakamura H."/>
            <person name="Mori M."/>
            <person name="Yoshida Y."/>
            <person name="Ohtoshi R."/>
            <person name="Malay A.D."/>
            <person name="Moran D.A.P."/>
            <person name="Tomita M."/>
            <person name="Numata K."/>
            <person name="Arakawa K."/>
        </authorList>
    </citation>
    <scope>NUCLEOTIDE SEQUENCE</scope>
</reference>
<comment type="caution">
    <text evidence="1">The sequence shown here is derived from an EMBL/GenBank/DDBJ whole genome shotgun (WGS) entry which is preliminary data.</text>
</comment>
<dbReference type="EMBL" id="BMAW01077216">
    <property type="protein sequence ID" value="GFU05165.1"/>
    <property type="molecule type" value="Genomic_DNA"/>
</dbReference>
<gene>
    <name evidence="1" type="ORF">NPIL_119741</name>
</gene>
<sequence length="244" mass="27792">MFNIYQAIAKCKVAQIQISKDHLLCLFLGVVPEPACQIPQAGTSEPAKAGPAEQFPAEQQFHLQHVLEHQQLHGHHSDQHEGRKRGWRVLGLHWQRHQTTRPHRHQHRQQNGERQDLPFCQVEHLPLPSAEASCSSDQSSDVTGHVMSDFFISRSPGFCSLSSVDDRHQASSGFHVLTVKGHISPFSFSVLFEKKNNNALSSLKDSFLETGFSMNLQTILYVIRRDEEFCIYEFCILLCSYFVE</sequence>
<keyword evidence="2" id="KW-1185">Reference proteome</keyword>
<dbReference type="AlphaFoldDB" id="A0A8X6Q8J4"/>
<organism evidence="1 2">
    <name type="scientific">Nephila pilipes</name>
    <name type="common">Giant wood spider</name>
    <name type="synonym">Nephila maculata</name>
    <dbReference type="NCBI Taxonomy" id="299642"/>
    <lineage>
        <taxon>Eukaryota</taxon>
        <taxon>Metazoa</taxon>
        <taxon>Ecdysozoa</taxon>
        <taxon>Arthropoda</taxon>
        <taxon>Chelicerata</taxon>
        <taxon>Arachnida</taxon>
        <taxon>Araneae</taxon>
        <taxon>Araneomorphae</taxon>
        <taxon>Entelegynae</taxon>
        <taxon>Araneoidea</taxon>
        <taxon>Nephilidae</taxon>
        <taxon>Nephila</taxon>
    </lineage>
</organism>
<protein>
    <submittedName>
        <fullName evidence="1">Uncharacterized protein</fullName>
    </submittedName>
</protein>